<sequence>MEQQQHAAFIQQTAADTSQQWQPP</sequence>
<protein>
    <submittedName>
        <fullName evidence="2">Uncharacterized protein</fullName>
    </submittedName>
</protein>
<dbReference type="AlphaFoldDB" id="A0A392SKM6"/>
<dbReference type="EMBL" id="LXQA010387542">
    <property type="protein sequence ID" value="MCI48515.1"/>
    <property type="molecule type" value="Genomic_DNA"/>
</dbReference>
<name>A0A392SKM6_9FABA</name>
<evidence type="ECO:0000313" key="3">
    <source>
        <dbReference type="Proteomes" id="UP000265520"/>
    </source>
</evidence>
<reference evidence="2 3" key="1">
    <citation type="journal article" date="2018" name="Front. Plant Sci.">
        <title>Red Clover (Trifolium pratense) and Zigzag Clover (T. medium) - A Picture of Genomic Similarities and Differences.</title>
        <authorList>
            <person name="Dluhosova J."/>
            <person name="Istvanek J."/>
            <person name="Nedelnik J."/>
            <person name="Repkova J."/>
        </authorList>
    </citation>
    <scope>NUCLEOTIDE SEQUENCE [LARGE SCALE GENOMIC DNA]</scope>
    <source>
        <strain evidence="3">cv. 10/8</strain>
        <tissue evidence="2">Leaf</tissue>
    </source>
</reference>
<feature type="region of interest" description="Disordered" evidence="1">
    <location>
        <begin position="1"/>
        <end position="24"/>
    </location>
</feature>
<feature type="non-terminal residue" evidence="2">
    <location>
        <position position="24"/>
    </location>
</feature>
<organism evidence="2 3">
    <name type="scientific">Trifolium medium</name>
    <dbReference type="NCBI Taxonomy" id="97028"/>
    <lineage>
        <taxon>Eukaryota</taxon>
        <taxon>Viridiplantae</taxon>
        <taxon>Streptophyta</taxon>
        <taxon>Embryophyta</taxon>
        <taxon>Tracheophyta</taxon>
        <taxon>Spermatophyta</taxon>
        <taxon>Magnoliopsida</taxon>
        <taxon>eudicotyledons</taxon>
        <taxon>Gunneridae</taxon>
        <taxon>Pentapetalae</taxon>
        <taxon>rosids</taxon>
        <taxon>fabids</taxon>
        <taxon>Fabales</taxon>
        <taxon>Fabaceae</taxon>
        <taxon>Papilionoideae</taxon>
        <taxon>50 kb inversion clade</taxon>
        <taxon>NPAAA clade</taxon>
        <taxon>Hologalegina</taxon>
        <taxon>IRL clade</taxon>
        <taxon>Trifolieae</taxon>
        <taxon>Trifolium</taxon>
    </lineage>
</organism>
<dbReference type="Proteomes" id="UP000265520">
    <property type="component" value="Unassembled WGS sequence"/>
</dbReference>
<keyword evidence="3" id="KW-1185">Reference proteome</keyword>
<proteinExistence type="predicted"/>
<evidence type="ECO:0000256" key="1">
    <source>
        <dbReference type="SAM" id="MobiDB-lite"/>
    </source>
</evidence>
<accession>A0A392SKM6</accession>
<evidence type="ECO:0000313" key="2">
    <source>
        <dbReference type="EMBL" id="MCI48515.1"/>
    </source>
</evidence>
<comment type="caution">
    <text evidence="2">The sequence shown here is derived from an EMBL/GenBank/DDBJ whole genome shotgun (WGS) entry which is preliminary data.</text>
</comment>